<protein>
    <submittedName>
        <fullName evidence="2">Uncharacterized protein</fullName>
    </submittedName>
</protein>
<dbReference type="EMBL" id="BAAAHP010000202">
    <property type="protein sequence ID" value="GAA0898979.1"/>
    <property type="molecule type" value="Genomic_DNA"/>
</dbReference>
<dbReference type="Gene3D" id="3.10.105.10">
    <property type="entry name" value="Dipeptide-binding Protein, Domain 3"/>
    <property type="match status" value="1"/>
</dbReference>
<feature type="region of interest" description="Disordered" evidence="1">
    <location>
        <begin position="95"/>
        <end position="116"/>
    </location>
</feature>
<comment type="caution">
    <text evidence="2">The sequence shown here is derived from an EMBL/GenBank/DDBJ whole genome shotgun (WGS) entry which is preliminary data.</text>
</comment>
<evidence type="ECO:0000313" key="2">
    <source>
        <dbReference type="EMBL" id="GAA0898979.1"/>
    </source>
</evidence>
<organism evidence="2 3">
    <name type="scientific">Pseudonocardia zijingensis</name>
    <dbReference type="NCBI Taxonomy" id="153376"/>
    <lineage>
        <taxon>Bacteria</taxon>
        <taxon>Bacillati</taxon>
        <taxon>Actinomycetota</taxon>
        <taxon>Actinomycetes</taxon>
        <taxon>Pseudonocardiales</taxon>
        <taxon>Pseudonocardiaceae</taxon>
        <taxon>Pseudonocardia</taxon>
    </lineage>
</organism>
<keyword evidence="3" id="KW-1185">Reference proteome</keyword>
<evidence type="ECO:0000313" key="3">
    <source>
        <dbReference type="Proteomes" id="UP001499967"/>
    </source>
</evidence>
<feature type="compositionally biased region" description="Low complexity" evidence="1">
    <location>
        <begin position="98"/>
        <end position="107"/>
    </location>
</feature>
<reference evidence="2 3" key="1">
    <citation type="journal article" date="2019" name="Int. J. Syst. Evol. Microbiol.">
        <title>The Global Catalogue of Microorganisms (GCM) 10K type strain sequencing project: providing services to taxonomists for standard genome sequencing and annotation.</title>
        <authorList>
            <consortium name="The Broad Institute Genomics Platform"/>
            <consortium name="The Broad Institute Genome Sequencing Center for Infectious Disease"/>
            <person name="Wu L."/>
            <person name="Ma J."/>
        </authorList>
    </citation>
    <scope>NUCLEOTIDE SEQUENCE [LARGE SCALE GENOMIC DNA]</scope>
    <source>
        <strain evidence="2 3">JCM 11117</strain>
    </source>
</reference>
<accession>A0ABN1N9Y9</accession>
<sequence>MVLPRTVGGDPGTELASDYGCPAPTELVPDPPRPPTGFCYPALRPALDELLSAAPRPETAGAVEQVLWAQLPFLPLFQPVDLVVSTPAADAVTGIGPGPLTTGPITGAQRWRAPAG</sequence>
<proteinExistence type="predicted"/>
<gene>
    <name evidence="2" type="ORF">GCM10009559_62550</name>
</gene>
<evidence type="ECO:0000256" key="1">
    <source>
        <dbReference type="SAM" id="MobiDB-lite"/>
    </source>
</evidence>
<dbReference type="Proteomes" id="UP001499967">
    <property type="component" value="Unassembled WGS sequence"/>
</dbReference>
<feature type="region of interest" description="Disordered" evidence="1">
    <location>
        <begin position="1"/>
        <end position="34"/>
    </location>
</feature>
<name>A0ABN1N9Y9_9PSEU</name>